<organism evidence="2 3">
    <name type="scientific">Nitrosomonas ureae</name>
    <dbReference type="NCBI Taxonomy" id="44577"/>
    <lineage>
        <taxon>Bacteria</taxon>
        <taxon>Pseudomonadati</taxon>
        <taxon>Pseudomonadota</taxon>
        <taxon>Betaproteobacteria</taxon>
        <taxon>Nitrosomonadales</taxon>
        <taxon>Nitrosomonadaceae</taxon>
        <taxon>Nitrosomonas</taxon>
    </lineage>
</organism>
<evidence type="ECO:0000313" key="2">
    <source>
        <dbReference type="EMBL" id="SEP82125.1"/>
    </source>
</evidence>
<accession>A0A1H9B009</accession>
<dbReference type="AlphaFoldDB" id="A0A1H9B009"/>
<proteinExistence type="predicted"/>
<reference evidence="2 3" key="1">
    <citation type="submission" date="2016-10" db="EMBL/GenBank/DDBJ databases">
        <authorList>
            <person name="de Groot N.N."/>
        </authorList>
    </citation>
    <scope>NUCLEOTIDE SEQUENCE [LARGE SCALE GENOMIC DNA]</scope>
    <source>
        <strain evidence="2 3">Nm9</strain>
    </source>
</reference>
<evidence type="ECO:0000259" key="1">
    <source>
        <dbReference type="PROSITE" id="PS51004"/>
    </source>
</evidence>
<feature type="domain" description="Sema" evidence="1">
    <location>
        <begin position="1"/>
        <end position="57"/>
    </location>
</feature>
<dbReference type="PROSITE" id="PS51004">
    <property type="entry name" value="SEMA"/>
    <property type="match status" value="1"/>
</dbReference>
<dbReference type="Proteomes" id="UP000181998">
    <property type="component" value="Unassembled WGS sequence"/>
</dbReference>
<evidence type="ECO:0000313" key="3">
    <source>
        <dbReference type="Proteomes" id="UP000181998"/>
    </source>
</evidence>
<dbReference type="EMBL" id="FOFX01000005">
    <property type="protein sequence ID" value="SEP82125.1"/>
    <property type="molecule type" value="Genomic_DNA"/>
</dbReference>
<protein>
    <recommendedName>
        <fullName evidence="1">Sema domain-containing protein</fullName>
    </recommendedName>
</protein>
<dbReference type="InterPro" id="IPR001627">
    <property type="entry name" value="Semap_dom"/>
</dbReference>
<sequence length="57" mass="6536">MMCIERDSGLWPYREILNDTVLLKVHIAKRYPGTVIYSLFDSPSIDKSSSYSNSMCC</sequence>
<gene>
    <name evidence="2" type="ORF">SAMN05421510_100597</name>
</gene>
<name>A0A1H9B009_9PROT</name>